<protein>
    <submittedName>
        <fullName evidence="2">SirB2 family protein</fullName>
    </submittedName>
</protein>
<sequence length="135" mass="14910">MIEFYPQIKWIHIAAVLASGSLFLLRGLLVQIGRSRLAMLSPVRYLSYSIDTVLLTAALMLATILPGAMFANGWLAAKLVLLVVYVGLGMFALKRARTVGARRTCYVLALLVFTFMLTIARTHHPLGLLHLWQAG</sequence>
<dbReference type="Proteomes" id="UP001429984">
    <property type="component" value="Unassembled WGS sequence"/>
</dbReference>
<dbReference type="RefSeq" id="WP_194930455.1">
    <property type="nucleotide sequence ID" value="NZ_JADLZT010000003.1"/>
</dbReference>
<dbReference type="PIRSF" id="PIRSF005610">
    <property type="entry name" value="SirB"/>
    <property type="match status" value="1"/>
</dbReference>
<name>A0ABS0B532_9GAMM</name>
<keyword evidence="1" id="KW-1133">Transmembrane helix</keyword>
<keyword evidence="1" id="KW-0812">Transmembrane</keyword>
<dbReference type="InterPro" id="IPR007360">
    <property type="entry name" value="SirB"/>
</dbReference>
<evidence type="ECO:0000256" key="1">
    <source>
        <dbReference type="SAM" id="Phobius"/>
    </source>
</evidence>
<keyword evidence="1" id="KW-0472">Membrane</keyword>
<accession>A0ABS0B532</accession>
<dbReference type="PANTHER" id="PTHR39594:SF1">
    <property type="entry name" value="PROTEIN YCHQ"/>
    <property type="match status" value="1"/>
</dbReference>
<comment type="caution">
    <text evidence="2">The sequence shown here is derived from an EMBL/GenBank/DDBJ whole genome shotgun (WGS) entry which is preliminary data.</text>
</comment>
<dbReference type="Pfam" id="PF04247">
    <property type="entry name" value="SirB"/>
    <property type="match status" value="1"/>
</dbReference>
<evidence type="ECO:0000313" key="3">
    <source>
        <dbReference type="Proteomes" id="UP001429984"/>
    </source>
</evidence>
<dbReference type="EMBL" id="JADLZT010000003">
    <property type="protein sequence ID" value="MBF6023876.1"/>
    <property type="molecule type" value="Genomic_DNA"/>
</dbReference>
<dbReference type="PANTHER" id="PTHR39594">
    <property type="entry name" value="PROTEIN YCHQ"/>
    <property type="match status" value="1"/>
</dbReference>
<keyword evidence="3" id="KW-1185">Reference proteome</keyword>
<feature type="transmembrane region" description="Helical" evidence="1">
    <location>
        <begin position="74"/>
        <end position="93"/>
    </location>
</feature>
<evidence type="ECO:0000313" key="2">
    <source>
        <dbReference type="EMBL" id="MBF6023876.1"/>
    </source>
</evidence>
<organism evidence="2 3">
    <name type="scientific">Lysobacter niastensis</name>
    <dbReference type="NCBI Taxonomy" id="380629"/>
    <lineage>
        <taxon>Bacteria</taxon>
        <taxon>Pseudomonadati</taxon>
        <taxon>Pseudomonadota</taxon>
        <taxon>Gammaproteobacteria</taxon>
        <taxon>Lysobacterales</taxon>
        <taxon>Lysobacteraceae</taxon>
        <taxon>Lysobacter</taxon>
    </lineage>
</organism>
<feature type="transmembrane region" description="Helical" evidence="1">
    <location>
        <begin position="12"/>
        <end position="33"/>
    </location>
</feature>
<reference evidence="2 3" key="1">
    <citation type="submission" date="2020-11" db="EMBL/GenBank/DDBJ databases">
        <title>Draft Genome Sequence and Secondary Metabolite Biosynthetic Potential of the Lysobacter niastensis Type strain DSM 18481.</title>
        <authorList>
            <person name="Turrini P."/>
            <person name="Artuso I."/>
            <person name="Tescari M."/>
            <person name="Lugli G.A."/>
            <person name="Frangipani E."/>
            <person name="Ventura M."/>
            <person name="Visca P."/>
        </authorList>
    </citation>
    <scope>NUCLEOTIDE SEQUENCE [LARGE SCALE GENOMIC DNA]</scope>
    <source>
        <strain evidence="2 3">DSM 18481</strain>
    </source>
</reference>
<proteinExistence type="predicted"/>
<gene>
    <name evidence="2" type="ORF">IU514_07525</name>
</gene>
<feature type="transmembrane region" description="Helical" evidence="1">
    <location>
        <begin position="45"/>
        <end position="68"/>
    </location>
</feature>
<feature type="transmembrane region" description="Helical" evidence="1">
    <location>
        <begin position="105"/>
        <end position="123"/>
    </location>
</feature>